<dbReference type="Proteomes" id="UP000593591">
    <property type="component" value="Chromosome"/>
</dbReference>
<dbReference type="EMBL" id="CP031517">
    <property type="protein sequence ID" value="QOS41037.1"/>
    <property type="molecule type" value="Genomic_DNA"/>
</dbReference>
<organism evidence="3 5">
    <name type="scientific">Treponema rectale</name>
    <dbReference type="NCBI Taxonomy" id="744512"/>
    <lineage>
        <taxon>Bacteria</taxon>
        <taxon>Pseudomonadati</taxon>
        <taxon>Spirochaetota</taxon>
        <taxon>Spirochaetia</taxon>
        <taxon>Spirochaetales</taxon>
        <taxon>Treponemataceae</taxon>
        <taxon>Treponema</taxon>
    </lineage>
</organism>
<gene>
    <name evidence="4" type="ORF">DYE49_11500</name>
    <name evidence="3" type="ORF">HNP77_001423</name>
</gene>
<evidence type="ECO:0000313" key="3">
    <source>
        <dbReference type="EMBL" id="MBB5219054.1"/>
    </source>
</evidence>
<dbReference type="Gene3D" id="1.20.5.780">
    <property type="entry name" value="Single helix bin"/>
    <property type="match status" value="1"/>
</dbReference>
<dbReference type="KEGG" id="trc:DYE49_11500"/>
<evidence type="ECO:0000313" key="5">
    <source>
        <dbReference type="Proteomes" id="UP000578697"/>
    </source>
</evidence>
<dbReference type="SUPFAM" id="SSF47598">
    <property type="entry name" value="Ribbon-helix-helix"/>
    <property type="match status" value="1"/>
</dbReference>
<sequence>MELMQTRKAQEQIFLPILKQAQIDLAENEVLVLSNRDRDLVMAALENPPEPNEALKGLFR</sequence>
<dbReference type="EMBL" id="JACHFR010000002">
    <property type="protein sequence ID" value="MBB5219054.1"/>
    <property type="molecule type" value="Genomic_DNA"/>
</dbReference>
<dbReference type="RefSeq" id="WP_184652489.1">
    <property type="nucleotide sequence ID" value="NZ_JACHFR010000002.1"/>
</dbReference>
<dbReference type="Proteomes" id="UP000578697">
    <property type="component" value="Unassembled WGS sequence"/>
</dbReference>
<reference evidence="3 5" key="2">
    <citation type="submission" date="2020-08" db="EMBL/GenBank/DDBJ databases">
        <title>Genomic Encyclopedia of Type Strains, Phase IV (KMG-IV): sequencing the most valuable type-strain genomes for metagenomic binning, comparative biology and taxonomic classification.</title>
        <authorList>
            <person name="Goeker M."/>
        </authorList>
    </citation>
    <scope>NUCLEOTIDE SEQUENCE [LARGE SCALE GENOMIC DNA]</scope>
    <source>
        <strain evidence="3 5">DSM 103679</strain>
    </source>
</reference>
<evidence type="ECO:0000256" key="2">
    <source>
        <dbReference type="ARBA" id="ARBA00049988"/>
    </source>
</evidence>
<dbReference type="InterPro" id="IPR014795">
    <property type="entry name" value="TacA_1-like"/>
</dbReference>
<comment type="similarity">
    <text evidence="2">Belongs to the TacA antitoxin family.</text>
</comment>
<evidence type="ECO:0000256" key="1">
    <source>
        <dbReference type="ARBA" id="ARBA00022649"/>
    </source>
</evidence>
<keyword evidence="1" id="KW-1277">Toxin-antitoxin system</keyword>
<dbReference type="AlphaFoldDB" id="A0A840SDV8"/>
<dbReference type="InterPro" id="IPR010985">
    <property type="entry name" value="Ribbon_hlx_hlx"/>
</dbReference>
<protein>
    <submittedName>
        <fullName evidence="4">DUF1778 domain-containing protein</fullName>
    </submittedName>
</protein>
<proteinExistence type="inferred from homology"/>
<accession>A0A840SDV8</accession>
<evidence type="ECO:0000313" key="4">
    <source>
        <dbReference type="EMBL" id="QOS41037.1"/>
    </source>
</evidence>
<evidence type="ECO:0000313" key="6">
    <source>
        <dbReference type="Proteomes" id="UP000593591"/>
    </source>
</evidence>
<keyword evidence="5" id="KW-1185">Reference proteome</keyword>
<name>A0A840SDV8_9SPIR</name>
<dbReference type="GO" id="GO:0006355">
    <property type="term" value="P:regulation of DNA-templated transcription"/>
    <property type="evidence" value="ECO:0007669"/>
    <property type="project" value="InterPro"/>
</dbReference>
<reference evidence="4 6" key="1">
    <citation type="submission" date="2018-08" db="EMBL/GenBank/DDBJ databases">
        <title>The first complete genome of Treponema rectale (CHPAT), a commensal spirochete of the bovine rectum.</title>
        <authorList>
            <person name="Staton G.J."/>
            <person name="Clegg S.R."/>
            <person name="Carter S.D."/>
            <person name="Radford A.D."/>
            <person name="Darby A."/>
            <person name="Hall N."/>
            <person name="Birtles R.J."/>
            <person name="Evans N.J."/>
        </authorList>
    </citation>
    <scope>NUCLEOTIDE SEQUENCE [LARGE SCALE GENOMIC DNA]</scope>
    <source>
        <strain evidence="4 6">CHPA</strain>
    </source>
</reference>
<dbReference type="Pfam" id="PF08681">
    <property type="entry name" value="TacA1"/>
    <property type="match status" value="1"/>
</dbReference>